<dbReference type="RefSeq" id="WP_208845706.1">
    <property type="nucleotide sequence ID" value="NZ_JAGGDJ010000001.1"/>
</dbReference>
<keyword evidence="1" id="KW-0472">Membrane</keyword>
<organism evidence="2 3">
    <name type="scientific">Paenibacillus artemisiicola</name>
    <dbReference type="NCBI Taxonomy" id="1172618"/>
    <lineage>
        <taxon>Bacteria</taxon>
        <taxon>Bacillati</taxon>
        <taxon>Bacillota</taxon>
        <taxon>Bacilli</taxon>
        <taxon>Bacillales</taxon>
        <taxon>Paenibacillaceae</taxon>
        <taxon>Paenibacillus</taxon>
    </lineage>
</organism>
<accession>A0ABS3W352</accession>
<keyword evidence="1" id="KW-0812">Transmembrane</keyword>
<dbReference type="Proteomes" id="UP000670947">
    <property type="component" value="Unassembled WGS sequence"/>
</dbReference>
<evidence type="ECO:0000256" key="1">
    <source>
        <dbReference type="SAM" id="Phobius"/>
    </source>
</evidence>
<evidence type="ECO:0000313" key="2">
    <source>
        <dbReference type="EMBL" id="MBO7742732.1"/>
    </source>
</evidence>
<dbReference type="EMBL" id="JAGGDJ010000001">
    <property type="protein sequence ID" value="MBO7742732.1"/>
    <property type="molecule type" value="Genomic_DNA"/>
</dbReference>
<comment type="caution">
    <text evidence="2">The sequence shown here is derived from an EMBL/GenBank/DDBJ whole genome shotgun (WGS) entry which is preliminary data.</text>
</comment>
<proteinExistence type="predicted"/>
<protein>
    <submittedName>
        <fullName evidence="2">Uncharacterized protein</fullName>
    </submittedName>
</protein>
<evidence type="ECO:0000313" key="3">
    <source>
        <dbReference type="Proteomes" id="UP000670947"/>
    </source>
</evidence>
<sequence length="286" mass="30667">MTTGRNREDTAAGDPWLARMRQAAPVAEKRNPPEWRIAEIQRETAAPERAAAASRRGWLVWSGAALVFAMFLFALAYAYDMPGGIADWRYSRASGLQGTAHIPLERTPEEAARKVRDISTMDVVHRENVNGGALLFVNWSTKPGQVTFGVEFVRKSWLGWKWVTGGQYGFSGAGVDSRKADYMSLPAAKGLPAPAILFGQLLSPDIANVTVTIGGPDGGDYAAKIVPYGSEGRRIWFAVLPRTAAAPYGISATGASGSAVAGISFDDPTKFGILPLAKGQTLSRQP</sequence>
<gene>
    <name evidence="2" type="ORF">I8J29_00895</name>
</gene>
<feature type="transmembrane region" description="Helical" evidence="1">
    <location>
        <begin position="58"/>
        <end position="79"/>
    </location>
</feature>
<reference evidence="2 3" key="1">
    <citation type="submission" date="2021-03" db="EMBL/GenBank/DDBJ databases">
        <title>Paenibacillus artemisicola MWE-103 whole genome sequence.</title>
        <authorList>
            <person name="Ham Y.J."/>
        </authorList>
    </citation>
    <scope>NUCLEOTIDE SEQUENCE [LARGE SCALE GENOMIC DNA]</scope>
    <source>
        <strain evidence="2 3">MWE-103</strain>
    </source>
</reference>
<keyword evidence="1" id="KW-1133">Transmembrane helix</keyword>
<name>A0ABS3W352_9BACL</name>
<keyword evidence="3" id="KW-1185">Reference proteome</keyword>